<dbReference type="InterPro" id="IPR000182">
    <property type="entry name" value="GNAT_dom"/>
</dbReference>
<name>A0ABS6B233_9NOCA</name>
<dbReference type="Pfam" id="PF13508">
    <property type="entry name" value="Acetyltransf_7"/>
    <property type="match status" value="1"/>
</dbReference>
<organism evidence="2 3">
    <name type="scientific">Nocardia albiluteola</name>
    <dbReference type="NCBI Taxonomy" id="2842303"/>
    <lineage>
        <taxon>Bacteria</taxon>
        <taxon>Bacillati</taxon>
        <taxon>Actinomycetota</taxon>
        <taxon>Actinomycetes</taxon>
        <taxon>Mycobacteriales</taxon>
        <taxon>Nocardiaceae</taxon>
        <taxon>Nocardia</taxon>
    </lineage>
</organism>
<comment type="caution">
    <text evidence="2">The sequence shown here is derived from an EMBL/GenBank/DDBJ whole genome shotgun (WGS) entry which is preliminary data.</text>
</comment>
<gene>
    <name evidence="2" type="ORF">KO481_20185</name>
</gene>
<evidence type="ECO:0000313" key="2">
    <source>
        <dbReference type="EMBL" id="MBU3063840.1"/>
    </source>
</evidence>
<evidence type="ECO:0000313" key="3">
    <source>
        <dbReference type="Proteomes" id="UP000733379"/>
    </source>
</evidence>
<accession>A0ABS6B233</accession>
<evidence type="ECO:0000259" key="1">
    <source>
        <dbReference type="PROSITE" id="PS51186"/>
    </source>
</evidence>
<sequence length="130" mass="13521">MTAQVRIVPYTADHLAGVVALCAAQGWPSLPADTARAGAALRAPGAVTLVAVEAGGVVGFAHALSNGWWGCLSLLLVAESHRGAGIGRRLVAEVFRTGGITRLDLLTDDAGGFYRSLPHKTLDGFRVYPL</sequence>
<dbReference type="Proteomes" id="UP000733379">
    <property type="component" value="Unassembled WGS sequence"/>
</dbReference>
<dbReference type="PROSITE" id="PS51186">
    <property type="entry name" value="GNAT"/>
    <property type="match status" value="1"/>
</dbReference>
<dbReference type="InterPro" id="IPR016181">
    <property type="entry name" value="Acyl_CoA_acyltransferase"/>
</dbReference>
<keyword evidence="3" id="KW-1185">Reference proteome</keyword>
<feature type="domain" description="N-acetyltransferase" evidence="1">
    <location>
        <begin position="5"/>
        <end position="130"/>
    </location>
</feature>
<dbReference type="SUPFAM" id="SSF55729">
    <property type="entry name" value="Acyl-CoA N-acyltransferases (Nat)"/>
    <property type="match status" value="1"/>
</dbReference>
<protein>
    <submittedName>
        <fullName evidence="2">GNAT family N-acetyltransferase</fullName>
    </submittedName>
</protein>
<dbReference type="EMBL" id="JAHKNI010000006">
    <property type="protein sequence ID" value="MBU3063840.1"/>
    <property type="molecule type" value="Genomic_DNA"/>
</dbReference>
<reference evidence="2 3" key="1">
    <citation type="submission" date="2021-06" db="EMBL/GenBank/DDBJ databases">
        <title>Actinomycetes sequencing.</title>
        <authorList>
            <person name="Shan Q."/>
        </authorList>
    </citation>
    <scope>NUCLEOTIDE SEQUENCE [LARGE SCALE GENOMIC DNA]</scope>
    <source>
        <strain evidence="2 3">NEAU-G5</strain>
    </source>
</reference>
<proteinExistence type="predicted"/>
<dbReference type="Gene3D" id="3.40.630.30">
    <property type="match status" value="1"/>
</dbReference>
<dbReference type="CDD" id="cd04301">
    <property type="entry name" value="NAT_SF"/>
    <property type="match status" value="1"/>
</dbReference>
<dbReference type="RefSeq" id="WP_215918726.1">
    <property type="nucleotide sequence ID" value="NZ_JAHKNI010000006.1"/>
</dbReference>